<proteinExistence type="predicted"/>
<evidence type="ECO:0000313" key="1">
    <source>
        <dbReference type="EMBL" id="JAH22601.1"/>
    </source>
</evidence>
<name>A0A0E9R083_ANGAN</name>
<sequence>MLGLYVTEHILYIYEKACQVVPMFYSLRGRRICPYLD</sequence>
<dbReference type="AlphaFoldDB" id="A0A0E9R083"/>
<accession>A0A0E9R083</accession>
<dbReference type="EMBL" id="GBXM01085976">
    <property type="protein sequence ID" value="JAH22601.1"/>
    <property type="molecule type" value="Transcribed_RNA"/>
</dbReference>
<reference evidence="1" key="1">
    <citation type="submission" date="2014-11" db="EMBL/GenBank/DDBJ databases">
        <authorList>
            <person name="Amaro Gonzalez C."/>
        </authorList>
    </citation>
    <scope>NUCLEOTIDE SEQUENCE</scope>
</reference>
<organism evidence="1">
    <name type="scientific">Anguilla anguilla</name>
    <name type="common">European freshwater eel</name>
    <name type="synonym">Muraena anguilla</name>
    <dbReference type="NCBI Taxonomy" id="7936"/>
    <lineage>
        <taxon>Eukaryota</taxon>
        <taxon>Metazoa</taxon>
        <taxon>Chordata</taxon>
        <taxon>Craniata</taxon>
        <taxon>Vertebrata</taxon>
        <taxon>Euteleostomi</taxon>
        <taxon>Actinopterygii</taxon>
        <taxon>Neopterygii</taxon>
        <taxon>Teleostei</taxon>
        <taxon>Anguilliformes</taxon>
        <taxon>Anguillidae</taxon>
        <taxon>Anguilla</taxon>
    </lineage>
</organism>
<protein>
    <submittedName>
        <fullName evidence="1">Uncharacterized protein</fullName>
    </submittedName>
</protein>
<reference evidence="1" key="2">
    <citation type="journal article" date="2015" name="Fish Shellfish Immunol.">
        <title>Early steps in the European eel (Anguilla anguilla)-Vibrio vulnificus interaction in the gills: Role of the RtxA13 toxin.</title>
        <authorList>
            <person name="Callol A."/>
            <person name="Pajuelo D."/>
            <person name="Ebbesson L."/>
            <person name="Teles M."/>
            <person name="MacKenzie S."/>
            <person name="Amaro C."/>
        </authorList>
    </citation>
    <scope>NUCLEOTIDE SEQUENCE</scope>
</reference>